<evidence type="ECO:0000256" key="1">
    <source>
        <dbReference type="PROSITE-ProRule" id="PRU00288"/>
    </source>
</evidence>
<evidence type="ECO:0000313" key="4">
    <source>
        <dbReference type="EMBL" id="KYP35384.1"/>
    </source>
</evidence>
<dbReference type="Gene3D" id="1.25.40.180">
    <property type="match status" value="1"/>
</dbReference>
<dbReference type="Gramene" id="C.cajan_40255.t">
    <property type="protein sequence ID" value="C.cajan_40255.t"/>
    <property type="gene ID" value="C.cajan_40255"/>
</dbReference>
<feature type="region of interest" description="Disordered" evidence="2">
    <location>
        <begin position="66"/>
        <end position="172"/>
    </location>
</feature>
<keyword evidence="5" id="KW-1185">Reference proteome</keyword>
<feature type="compositionally biased region" description="Polar residues" evidence="2">
    <location>
        <begin position="204"/>
        <end position="215"/>
    </location>
</feature>
<dbReference type="Proteomes" id="UP000075243">
    <property type="component" value="Unassembled WGS sequence"/>
</dbReference>
<evidence type="ECO:0000256" key="2">
    <source>
        <dbReference type="SAM" id="MobiDB-lite"/>
    </source>
</evidence>
<feature type="domain" description="Arf-GAP" evidence="3">
    <location>
        <begin position="818"/>
        <end position="890"/>
    </location>
</feature>
<dbReference type="Gene3D" id="1.10.220.150">
    <property type="entry name" value="Arf GTPase activating protein"/>
    <property type="match status" value="2"/>
</dbReference>
<feature type="compositionally biased region" description="Basic and acidic residues" evidence="2">
    <location>
        <begin position="874"/>
        <end position="891"/>
    </location>
</feature>
<feature type="compositionally biased region" description="Polar residues" evidence="2">
    <location>
        <begin position="1010"/>
        <end position="1021"/>
    </location>
</feature>
<feature type="compositionally biased region" description="Basic and acidic residues" evidence="2">
    <location>
        <begin position="924"/>
        <end position="934"/>
    </location>
</feature>
<dbReference type="Pfam" id="PF01412">
    <property type="entry name" value="ArfGap"/>
    <property type="match status" value="2"/>
</dbReference>
<dbReference type="PROSITE" id="PS50115">
    <property type="entry name" value="ARFGAP"/>
    <property type="match status" value="2"/>
</dbReference>
<proteinExistence type="predicted"/>
<dbReference type="InterPro" id="IPR032191">
    <property type="entry name" value="CNOT1_CAF1_bind"/>
</dbReference>
<feature type="compositionally biased region" description="Basic and acidic residues" evidence="2">
    <location>
        <begin position="956"/>
        <end position="969"/>
    </location>
</feature>
<feature type="region of interest" description="Disordered" evidence="2">
    <location>
        <begin position="992"/>
        <end position="1021"/>
    </location>
</feature>
<keyword evidence="1" id="KW-0862">Zinc</keyword>
<dbReference type="GO" id="GO:0008270">
    <property type="term" value="F:zinc ion binding"/>
    <property type="evidence" value="ECO:0007669"/>
    <property type="project" value="UniProtKB-KW"/>
</dbReference>
<evidence type="ECO:0000259" key="3">
    <source>
        <dbReference type="PROSITE" id="PS50115"/>
    </source>
</evidence>
<dbReference type="EMBL" id="KQ484390">
    <property type="protein sequence ID" value="KYP35384.1"/>
    <property type="molecule type" value="Genomic_DNA"/>
</dbReference>
<dbReference type="SUPFAM" id="SSF57863">
    <property type="entry name" value="ArfGap/RecO-like zinc finger"/>
    <property type="match status" value="2"/>
</dbReference>
<name>A0A151QYJ4_CAJCA</name>
<dbReference type="STRING" id="3821.A0A151QYJ4"/>
<feature type="compositionally biased region" description="Low complexity" evidence="2">
    <location>
        <begin position="106"/>
        <end position="117"/>
    </location>
</feature>
<feature type="compositionally biased region" description="Basic and acidic residues" evidence="2">
    <location>
        <begin position="138"/>
        <end position="163"/>
    </location>
</feature>
<dbReference type="Pfam" id="PF16415">
    <property type="entry name" value="CNOT1_CAF1_bind"/>
    <property type="match status" value="1"/>
</dbReference>
<dbReference type="AlphaFoldDB" id="A0A151QYJ4"/>
<evidence type="ECO:0000313" key="5">
    <source>
        <dbReference type="Proteomes" id="UP000075243"/>
    </source>
</evidence>
<dbReference type="PANTHER" id="PTHR46085">
    <property type="entry name" value="ARFGAP/RECO-RELATED"/>
    <property type="match status" value="1"/>
</dbReference>
<feature type="region of interest" description="Disordered" evidence="2">
    <location>
        <begin position="956"/>
        <end position="978"/>
    </location>
</feature>
<dbReference type="GO" id="GO:0005096">
    <property type="term" value="F:GTPase activator activity"/>
    <property type="evidence" value="ECO:0007669"/>
    <property type="project" value="InterPro"/>
</dbReference>
<sequence length="1186" mass="131360">MASRLKEDEKNEHVIRGLLKLQPNRRCINCNSLGPQYVCTNFWTFVCTNCSGIHREFNHRVKRFIGEKPSDKPPRVKAVDKDDFYKGGGSKSPPYEDAYERRYSDRSSPGGRSPGYDQESRQYGDYRRSLGRPPIINDWRREDRRISDGDYKVESQSPERAKDVSSSSPPVVRSIREILGENVVPLRISEPPKSNSGRPADSSALKQRTASSSNLTSVNENLVDVKLETTKSLIDFDVDPELPVAPSIPQAQQSTVPQPVVQPANSGNDNWASFDVAPGAKATPSSSNFNSLESVLSELSVPASLPAQFSGVQILSLVKFKDKPTFALTLLLPEEMHEADLRWKMELFHKCGENDFDDILEDMQKEIKMGDIVKEQGYGCTVDVSKCKEIFSPFSSLTDNMLSKLLGAIAYSRTGVEENQNTYLTFPAANGSNVSELPPLNSWNIDVLVDTVNHLEPFPLHAICGSVWKNTEGQLSLLKYAVSAPPEIFTFAHSGRLLILSSVVEIIPSYYSIRASIEPNFHDLYLKFLDKVNSKALNKEIVQATYENCKALLGSELLKSSLEERSLLKNLGSWLGKLTIGINKVLMAREIDPKSLIIESSFCHQIPFQKRLSKEWQEETKGTASSSNLTSVNENPVDVKLGTTKSLIDFDVDPELLVAPSIPQAQQSTVLQPVVQPANSGNDNWTSFDVTPGAKATPSSSNFNSLESLLSEFDSPSPPLLQFPSTPVDPRILLLILCTAKLNLTSTGFSLTDVKLLEDAVLCVNAELSAGLPLFVLVRDCFISLLSSIQVPQLFSLYCGIEVAEEMASRLKEDEKNEHVIRGLLKLQPNRRCINCNSLGPQYVCTNFWTFVCTNCSGIHREFNHRVKRFIGEKPSDKPPRVKAVDKDDFYKGGGSKSPPYEDAYERRYSDRSSPGGRSPGYDQESRQYGDYRRSLGRPPIINDWRREDRRISDGDYKVERQSPERAKDVSSSSPPVVRSIREILGENVVPLRISEPPKSNSGRPADSSALKQRTASSSNLTSVNENLVDVKLETTKSLIDFDVDPELPVAPSIPQAQQSTVPQPVVQPANSGNDNWASFDVAPGAKATPSSSNFNSLESVLSELSVPASLPAQFSGVQILSLVKFKDKPTFALTPLLPEEMHEADLRWVLKKKKKAHALVIDLKKKKRRLCVLLIGATGKNGPGL</sequence>
<reference evidence="4" key="1">
    <citation type="journal article" date="2012" name="Nat. Biotechnol.">
        <title>Draft genome sequence of pigeonpea (Cajanus cajan), an orphan legume crop of resource-poor farmers.</title>
        <authorList>
            <person name="Varshney R.K."/>
            <person name="Chen W."/>
            <person name="Li Y."/>
            <person name="Bharti A.K."/>
            <person name="Saxena R.K."/>
            <person name="Schlueter J.A."/>
            <person name="Donoghue M.T."/>
            <person name="Azam S."/>
            <person name="Fan G."/>
            <person name="Whaley A.M."/>
            <person name="Farmer A.D."/>
            <person name="Sheridan J."/>
            <person name="Iwata A."/>
            <person name="Tuteja R."/>
            <person name="Penmetsa R.V."/>
            <person name="Wu W."/>
            <person name="Upadhyaya H.D."/>
            <person name="Yang S.P."/>
            <person name="Shah T."/>
            <person name="Saxena K.B."/>
            <person name="Michael T."/>
            <person name="McCombie W.R."/>
            <person name="Yang B."/>
            <person name="Zhang G."/>
            <person name="Yang H."/>
            <person name="Wang J."/>
            <person name="Spillane C."/>
            <person name="Cook D.R."/>
            <person name="May G.D."/>
            <person name="Xu X."/>
            <person name="Jackson S.A."/>
        </authorList>
    </citation>
    <scope>NUCLEOTIDE SEQUENCE [LARGE SCALE GENOMIC DNA]</scope>
</reference>
<keyword evidence="1" id="KW-0479">Metal-binding</keyword>
<gene>
    <name evidence="4" type="ORF">KK1_043574</name>
</gene>
<feature type="region of interest" description="Disordered" evidence="2">
    <location>
        <begin position="874"/>
        <end position="940"/>
    </location>
</feature>
<feature type="compositionally biased region" description="Low complexity" evidence="2">
    <location>
        <begin position="912"/>
        <end position="923"/>
    </location>
</feature>
<dbReference type="InterPro" id="IPR037278">
    <property type="entry name" value="ARFGAP/RecO"/>
</dbReference>
<feature type="compositionally biased region" description="Basic and acidic residues" evidence="2">
    <location>
        <begin position="118"/>
        <end position="128"/>
    </location>
</feature>
<dbReference type="PANTHER" id="PTHR46085:SF3">
    <property type="entry name" value="ARF GTPASE ACTIVATING PROTEIN"/>
    <property type="match status" value="1"/>
</dbReference>
<feature type="compositionally biased region" description="Basic and acidic residues" evidence="2">
    <location>
        <begin position="66"/>
        <end position="85"/>
    </location>
</feature>
<keyword evidence="1" id="KW-0863">Zinc-finger</keyword>
<dbReference type="InterPro" id="IPR038508">
    <property type="entry name" value="ArfGAP_dom_sf"/>
</dbReference>
<dbReference type="InterPro" id="IPR001164">
    <property type="entry name" value="ArfGAP_dom"/>
</dbReference>
<accession>A0A151QYJ4</accession>
<feature type="region of interest" description="Disordered" evidence="2">
    <location>
        <begin position="186"/>
        <end position="215"/>
    </location>
</feature>
<organism evidence="4 5">
    <name type="scientific">Cajanus cajan</name>
    <name type="common">Pigeon pea</name>
    <name type="synonym">Cajanus indicus</name>
    <dbReference type="NCBI Taxonomy" id="3821"/>
    <lineage>
        <taxon>Eukaryota</taxon>
        <taxon>Viridiplantae</taxon>
        <taxon>Streptophyta</taxon>
        <taxon>Embryophyta</taxon>
        <taxon>Tracheophyta</taxon>
        <taxon>Spermatophyta</taxon>
        <taxon>Magnoliopsida</taxon>
        <taxon>eudicotyledons</taxon>
        <taxon>Gunneridae</taxon>
        <taxon>Pentapetalae</taxon>
        <taxon>rosids</taxon>
        <taxon>fabids</taxon>
        <taxon>Fabales</taxon>
        <taxon>Fabaceae</taxon>
        <taxon>Papilionoideae</taxon>
        <taxon>50 kb inversion clade</taxon>
        <taxon>NPAAA clade</taxon>
        <taxon>indigoferoid/millettioid clade</taxon>
        <taxon>Phaseoleae</taxon>
        <taxon>Cajanus</taxon>
    </lineage>
</organism>
<feature type="domain" description="Arf-GAP" evidence="3">
    <location>
        <begin position="12"/>
        <end position="84"/>
    </location>
</feature>
<dbReference type="InterPro" id="IPR044820">
    <property type="entry name" value="AGD14-like"/>
</dbReference>
<protein>
    <submittedName>
        <fullName evidence="4">ADP-ribosylation factor GTPase-activating protein AGD14</fullName>
    </submittedName>
</protein>